<dbReference type="Gene3D" id="3.40.710.10">
    <property type="entry name" value="DD-peptidase/beta-lactamase superfamily"/>
    <property type="match status" value="1"/>
</dbReference>
<keyword evidence="4" id="KW-1185">Reference proteome</keyword>
<dbReference type="STRING" id="523791.Kkor_0097"/>
<dbReference type="PANTHER" id="PTHR43283:SF7">
    <property type="entry name" value="BETA-LACTAMASE-RELATED DOMAIN-CONTAINING PROTEIN"/>
    <property type="match status" value="1"/>
</dbReference>
<organism evidence="3 4">
    <name type="scientific">Kangiella koreensis (strain DSM 16069 / JCM 12317 / KCTC 12182 / SW-125)</name>
    <dbReference type="NCBI Taxonomy" id="523791"/>
    <lineage>
        <taxon>Bacteria</taxon>
        <taxon>Pseudomonadati</taxon>
        <taxon>Pseudomonadota</taxon>
        <taxon>Gammaproteobacteria</taxon>
        <taxon>Kangiellales</taxon>
        <taxon>Kangiellaceae</taxon>
        <taxon>Kangiella</taxon>
    </lineage>
</organism>
<dbReference type="InterPro" id="IPR012338">
    <property type="entry name" value="Beta-lactam/transpept-like"/>
</dbReference>
<dbReference type="Pfam" id="PF00144">
    <property type="entry name" value="Beta-lactamase"/>
    <property type="match status" value="1"/>
</dbReference>
<evidence type="ECO:0000256" key="1">
    <source>
        <dbReference type="SAM" id="Phobius"/>
    </source>
</evidence>
<dbReference type="InterPro" id="IPR050789">
    <property type="entry name" value="Diverse_Enzym_Activities"/>
</dbReference>
<dbReference type="SUPFAM" id="SSF56601">
    <property type="entry name" value="beta-lactamase/transpeptidase-like"/>
    <property type="match status" value="1"/>
</dbReference>
<dbReference type="KEGG" id="kko:Kkor_0097"/>
<keyword evidence="1" id="KW-0472">Membrane</keyword>
<protein>
    <submittedName>
        <fullName evidence="3">Beta-lactamase</fullName>
    </submittedName>
</protein>
<dbReference type="eggNOG" id="COG1680">
    <property type="taxonomic scope" value="Bacteria"/>
</dbReference>
<gene>
    <name evidence="3" type="ordered locus">Kkor_0097</name>
</gene>
<keyword evidence="1" id="KW-0812">Transmembrane</keyword>
<name>C7R687_KANKD</name>
<evidence type="ECO:0000259" key="2">
    <source>
        <dbReference type="Pfam" id="PF00144"/>
    </source>
</evidence>
<proteinExistence type="predicted"/>
<accession>C7R687</accession>
<feature type="transmembrane region" description="Helical" evidence="1">
    <location>
        <begin position="7"/>
        <end position="28"/>
    </location>
</feature>
<dbReference type="InParanoid" id="C7R687"/>
<reference evidence="3 4" key="1">
    <citation type="journal article" date="2009" name="Stand. Genomic Sci.">
        <title>Complete genome sequence of Kangiella koreensis type strain (SW-125).</title>
        <authorList>
            <person name="Han C."/>
            <person name="Sikorski J."/>
            <person name="Lapidus A."/>
            <person name="Nolan M."/>
            <person name="Glavina Del Rio T."/>
            <person name="Tice H."/>
            <person name="Cheng J.F."/>
            <person name="Lucas S."/>
            <person name="Chen F."/>
            <person name="Copeland A."/>
            <person name="Ivanova N."/>
            <person name="Mavromatis K."/>
            <person name="Ovchinnikova G."/>
            <person name="Pati A."/>
            <person name="Bruce D."/>
            <person name="Goodwin L."/>
            <person name="Pitluck S."/>
            <person name="Chen A."/>
            <person name="Palaniappan K."/>
            <person name="Land M."/>
            <person name="Hauser L."/>
            <person name="Chang Y.J."/>
            <person name="Jeffries C.D."/>
            <person name="Chain P."/>
            <person name="Saunders E."/>
            <person name="Brettin T."/>
            <person name="Goker M."/>
            <person name="Tindall B.J."/>
            <person name="Bristow J."/>
            <person name="Eisen J.A."/>
            <person name="Markowitz V."/>
            <person name="Hugenholtz P."/>
            <person name="Kyrpides N.C."/>
            <person name="Klenk H.P."/>
            <person name="Detter J.C."/>
        </authorList>
    </citation>
    <scope>NUCLEOTIDE SEQUENCE [LARGE SCALE GENOMIC DNA]</scope>
    <source>
        <strain evidence="4">DSM 16069 / KCTC 12182 / SW-125</strain>
    </source>
</reference>
<feature type="domain" description="Beta-lactamase-related" evidence="2">
    <location>
        <begin position="83"/>
        <end position="316"/>
    </location>
</feature>
<dbReference type="PANTHER" id="PTHR43283">
    <property type="entry name" value="BETA-LACTAMASE-RELATED"/>
    <property type="match status" value="1"/>
</dbReference>
<dbReference type="RefSeq" id="WP_012800033.1">
    <property type="nucleotide sequence ID" value="NC_013166.1"/>
</dbReference>
<evidence type="ECO:0000313" key="4">
    <source>
        <dbReference type="Proteomes" id="UP000001231"/>
    </source>
</evidence>
<dbReference type="OrthoDB" id="9814204at2"/>
<dbReference type="AlphaFoldDB" id="C7R687"/>
<dbReference type="Proteomes" id="UP000001231">
    <property type="component" value="Chromosome"/>
</dbReference>
<dbReference type="HOGENOM" id="CLU_030169_2_0_6"/>
<dbReference type="EMBL" id="CP001707">
    <property type="protein sequence ID" value="ACV25518.1"/>
    <property type="molecule type" value="Genomic_DNA"/>
</dbReference>
<sequence length="358" mass="39846">MRPILKIFGVALIAVIAVALVIGLNPFIDRDAVATNPISLDEAPIAEAEAEKIRSFIETEADGIDAFIALRGEKILMQNGEVGTPMNLASARKSVVSLLFGIAADRDLIDIQKTLAELGIDESGKSLTATEKKATVEQLLKARSGVYLQSGAETVEIKDGRPRRGQYAPGEYYFYNNWDFNVLGAIFEQETGLSIGEALEQWLAVPLGMQDFNTEHVFYDKQGSDSDYRTYRIHMSARDLARLGALVAQDGIWNGKQVVSKEWIEKSTYPYSATNNYFYDGFGYSWWLNSEINAVAADGWGGQYMLINREQGLTVVTRRDTGNSMLGFLIFIGFKKQGHPADIQKIYKQMLEIIENKI</sequence>
<evidence type="ECO:0000313" key="3">
    <source>
        <dbReference type="EMBL" id="ACV25518.1"/>
    </source>
</evidence>
<keyword evidence="1" id="KW-1133">Transmembrane helix</keyword>
<dbReference type="InterPro" id="IPR001466">
    <property type="entry name" value="Beta-lactam-related"/>
</dbReference>